<dbReference type="Pfam" id="PF05577">
    <property type="entry name" value="Peptidase_S28"/>
    <property type="match status" value="1"/>
</dbReference>
<evidence type="ECO:0000256" key="3">
    <source>
        <dbReference type="ARBA" id="ARBA00022729"/>
    </source>
</evidence>
<evidence type="ECO:0000256" key="4">
    <source>
        <dbReference type="ARBA" id="ARBA00022801"/>
    </source>
</evidence>
<evidence type="ECO:0000256" key="2">
    <source>
        <dbReference type="ARBA" id="ARBA00022670"/>
    </source>
</evidence>
<comment type="similarity">
    <text evidence="1">Belongs to the peptidase S28 family.</text>
</comment>
<evidence type="ECO:0000313" key="8">
    <source>
        <dbReference type="Proteomes" id="UP000267096"/>
    </source>
</evidence>
<evidence type="ECO:0000313" key="7">
    <source>
        <dbReference type="EMBL" id="VDK62124.1"/>
    </source>
</evidence>
<dbReference type="InterPro" id="IPR008758">
    <property type="entry name" value="Peptidase_S28"/>
</dbReference>
<keyword evidence="3" id="KW-0732">Signal</keyword>
<accession>A0A0M3KC28</accession>
<dbReference type="GO" id="GO:0008239">
    <property type="term" value="F:dipeptidyl-peptidase activity"/>
    <property type="evidence" value="ECO:0007669"/>
    <property type="project" value="TreeGrafter"/>
</dbReference>
<feature type="compositionally biased region" description="Polar residues" evidence="6">
    <location>
        <begin position="32"/>
        <end position="62"/>
    </location>
</feature>
<dbReference type="EMBL" id="UYRR01034757">
    <property type="protein sequence ID" value="VDK62124.1"/>
    <property type="molecule type" value="Genomic_DNA"/>
</dbReference>
<dbReference type="OrthoDB" id="1735038at2759"/>
<dbReference type="PANTHER" id="PTHR11010">
    <property type="entry name" value="PROTEASE S28 PRO-X CARBOXYPEPTIDASE-RELATED"/>
    <property type="match status" value="1"/>
</dbReference>
<feature type="region of interest" description="Disordered" evidence="6">
    <location>
        <begin position="29"/>
        <end position="93"/>
    </location>
</feature>
<reference evidence="9" key="1">
    <citation type="submission" date="2017-02" db="UniProtKB">
        <authorList>
            <consortium name="WormBaseParasite"/>
        </authorList>
    </citation>
    <scope>IDENTIFICATION</scope>
</reference>
<dbReference type="PANTHER" id="PTHR11010:SF34">
    <property type="entry name" value="SERINE PROTEASE F56F10.1-RELATED"/>
    <property type="match status" value="1"/>
</dbReference>
<evidence type="ECO:0000256" key="6">
    <source>
        <dbReference type="SAM" id="MobiDB-lite"/>
    </source>
</evidence>
<keyword evidence="8" id="KW-1185">Reference proteome</keyword>
<feature type="compositionally biased region" description="Polar residues" evidence="6">
    <location>
        <begin position="80"/>
        <end position="93"/>
    </location>
</feature>
<organism evidence="9">
    <name type="scientific">Anisakis simplex</name>
    <name type="common">Herring worm</name>
    <dbReference type="NCBI Taxonomy" id="6269"/>
    <lineage>
        <taxon>Eukaryota</taxon>
        <taxon>Metazoa</taxon>
        <taxon>Ecdysozoa</taxon>
        <taxon>Nematoda</taxon>
        <taxon>Chromadorea</taxon>
        <taxon>Rhabditida</taxon>
        <taxon>Spirurina</taxon>
        <taxon>Ascaridomorpha</taxon>
        <taxon>Ascaridoidea</taxon>
        <taxon>Anisakidae</taxon>
        <taxon>Anisakis</taxon>
        <taxon>Anisakis simplex complex</taxon>
    </lineage>
</organism>
<proteinExistence type="inferred from homology"/>
<reference evidence="7 8" key="2">
    <citation type="submission" date="2018-11" db="EMBL/GenBank/DDBJ databases">
        <authorList>
            <consortium name="Pathogen Informatics"/>
        </authorList>
    </citation>
    <scope>NUCLEOTIDE SEQUENCE [LARGE SCALE GENOMIC DNA]</scope>
</reference>
<dbReference type="GO" id="GO:0070008">
    <property type="term" value="F:serine-type exopeptidase activity"/>
    <property type="evidence" value="ECO:0007669"/>
    <property type="project" value="InterPro"/>
</dbReference>
<dbReference type="InterPro" id="IPR029058">
    <property type="entry name" value="AB_hydrolase_fold"/>
</dbReference>
<dbReference type="Gene3D" id="3.40.50.1820">
    <property type="entry name" value="alpha/beta hydrolase"/>
    <property type="match status" value="1"/>
</dbReference>
<evidence type="ECO:0000256" key="1">
    <source>
        <dbReference type="ARBA" id="ARBA00011079"/>
    </source>
</evidence>
<dbReference type="GO" id="GO:0006508">
    <property type="term" value="P:proteolysis"/>
    <property type="evidence" value="ECO:0007669"/>
    <property type="project" value="UniProtKB-KW"/>
</dbReference>
<keyword evidence="4" id="KW-0378">Hydrolase</keyword>
<keyword evidence="2" id="KW-0645">Protease</keyword>
<dbReference type="AlphaFoldDB" id="A0A0M3KC28"/>
<name>A0A0M3KC28_ANISI</name>
<feature type="compositionally biased region" description="Low complexity" evidence="6">
    <location>
        <begin position="63"/>
        <end position="79"/>
    </location>
</feature>
<evidence type="ECO:0000256" key="5">
    <source>
        <dbReference type="ARBA" id="ARBA00023180"/>
    </source>
</evidence>
<dbReference type="WBParaSite" id="ASIM_0001852701-mRNA-1">
    <property type="protein sequence ID" value="ASIM_0001852701-mRNA-1"/>
    <property type="gene ID" value="ASIM_0001852701"/>
</dbReference>
<gene>
    <name evidence="7" type="ORF">ASIM_LOCUS17926</name>
</gene>
<protein>
    <submittedName>
        <fullName evidence="9">Putative serine protease (inferred by orthology to a C. elegans protein)</fullName>
    </submittedName>
</protein>
<sequence length="319" mass="35765">MYPSSPHDKQSLIDARLFISEQVDKYIAESLGPSTTTQEPEIPSTTTQKPEIQSTTTQKPEIQSTTTKESETSSGTTQKPGKSTTSSAPPLSSFINSLQENTRVSLFDTSDSLRTTRTTNGLIFNIHCAFHCSFELFLLVTLLVSIESIIGLPTNLPRVIFGKPLGGFLNNPFRKRADNKTRLTVEDVKTGTVTQKLDNFNPSDKRTWQQHYQYNPKFYNGSGLIFLLVGGESKIDVEWIADYSRPYMLWAKKHGAAVFQVVMSGHCKLKARTAHCADMYPSSPHDKQSLIDARLFIGEQVDKYIAECESPHILYPYIK</sequence>
<dbReference type="Proteomes" id="UP000267096">
    <property type="component" value="Unassembled WGS sequence"/>
</dbReference>
<evidence type="ECO:0000313" key="9">
    <source>
        <dbReference type="WBParaSite" id="ASIM_0001852701-mRNA-1"/>
    </source>
</evidence>
<keyword evidence="5" id="KW-0325">Glycoprotein</keyword>